<evidence type="ECO:0000256" key="1">
    <source>
        <dbReference type="ARBA" id="ARBA00023117"/>
    </source>
</evidence>
<dbReference type="SUPFAM" id="SSF47370">
    <property type="entry name" value="Bromodomain"/>
    <property type="match status" value="1"/>
</dbReference>
<gene>
    <name evidence="3" type="ORF">M9Y10_045930</name>
</gene>
<sequence>MNETLKKLSIQMLTELYQHPISNQFDDIETNDVKSALKSQIPLKQILNNLQDNQYQTPRQLIDEIDKLITNYEKSSNSPEYYFYKIMAFEFRRIFQKLSEKYFPSVDSWCNLVSAKRQKIGDLLKRQTIKHGGDENLIEYKYGNASEKLLKEKDMNSIIQATSQITDQTDMSGLIDIIYEKQPNLISKSKIISIDLTRLLPETAEAVFSYLRELFKRKNLPFPE</sequence>
<evidence type="ECO:0000313" key="3">
    <source>
        <dbReference type="EMBL" id="KAK8883279.1"/>
    </source>
</evidence>
<keyword evidence="1" id="KW-0103">Bromodomain</keyword>
<dbReference type="InterPro" id="IPR001487">
    <property type="entry name" value="Bromodomain"/>
</dbReference>
<dbReference type="Proteomes" id="UP001470230">
    <property type="component" value="Unassembled WGS sequence"/>
</dbReference>
<feature type="domain" description="Bromo" evidence="2">
    <location>
        <begin position="11"/>
        <end position="75"/>
    </location>
</feature>
<dbReference type="Gene3D" id="1.20.920.10">
    <property type="entry name" value="Bromodomain-like"/>
    <property type="match status" value="1"/>
</dbReference>
<organism evidence="3 4">
    <name type="scientific">Tritrichomonas musculus</name>
    <dbReference type="NCBI Taxonomy" id="1915356"/>
    <lineage>
        <taxon>Eukaryota</taxon>
        <taxon>Metamonada</taxon>
        <taxon>Parabasalia</taxon>
        <taxon>Tritrichomonadida</taxon>
        <taxon>Tritrichomonadidae</taxon>
        <taxon>Tritrichomonas</taxon>
    </lineage>
</organism>
<reference evidence="3 4" key="1">
    <citation type="submission" date="2024-04" db="EMBL/GenBank/DDBJ databases">
        <title>Tritrichomonas musculus Genome.</title>
        <authorList>
            <person name="Alves-Ferreira E."/>
            <person name="Grigg M."/>
            <person name="Lorenzi H."/>
            <person name="Galac M."/>
        </authorList>
    </citation>
    <scope>NUCLEOTIDE SEQUENCE [LARGE SCALE GENOMIC DNA]</scope>
    <source>
        <strain evidence="3 4">EAF2021</strain>
    </source>
</reference>
<evidence type="ECO:0000259" key="2">
    <source>
        <dbReference type="Pfam" id="PF00439"/>
    </source>
</evidence>
<dbReference type="Pfam" id="PF00439">
    <property type="entry name" value="Bromodomain"/>
    <property type="match status" value="1"/>
</dbReference>
<comment type="caution">
    <text evidence="3">The sequence shown here is derived from an EMBL/GenBank/DDBJ whole genome shotgun (WGS) entry which is preliminary data.</text>
</comment>
<name>A0ABR2JWN3_9EUKA</name>
<evidence type="ECO:0000313" key="4">
    <source>
        <dbReference type="Proteomes" id="UP001470230"/>
    </source>
</evidence>
<accession>A0ABR2JWN3</accession>
<dbReference type="InterPro" id="IPR036427">
    <property type="entry name" value="Bromodomain-like_sf"/>
</dbReference>
<proteinExistence type="predicted"/>
<protein>
    <recommendedName>
        <fullName evidence="2">Bromo domain-containing protein</fullName>
    </recommendedName>
</protein>
<dbReference type="EMBL" id="JAPFFF010000009">
    <property type="protein sequence ID" value="KAK8883279.1"/>
    <property type="molecule type" value="Genomic_DNA"/>
</dbReference>
<keyword evidence="4" id="KW-1185">Reference proteome</keyword>